<proteinExistence type="predicted"/>
<sequence length="94" mass="9295">MACVLPGVKPTIAIFAVTYLVCGSQVSVTVPDGSLPSGTMICDGPLAAALVVAVADEAALDEPADGVEFEPHAPTIAATTTPPITIGSALDFVG</sequence>
<organism evidence="1">
    <name type="scientific">uncultured Mycobacterium sp</name>
    <dbReference type="NCBI Taxonomy" id="171292"/>
    <lineage>
        <taxon>Bacteria</taxon>
        <taxon>Bacillati</taxon>
        <taxon>Actinomycetota</taxon>
        <taxon>Actinomycetes</taxon>
        <taxon>Mycobacteriales</taxon>
        <taxon>Mycobacteriaceae</taxon>
        <taxon>Mycobacterium</taxon>
        <taxon>environmental samples</taxon>
    </lineage>
</organism>
<gene>
    <name evidence="1" type="ORF">MHPYR_600026</name>
</gene>
<accession>A0A1Y5PJ93</accession>
<dbReference type="AlphaFoldDB" id="A0A1Y5PJ93"/>
<protein>
    <submittedName>
        <fullName evidence="1">Uncharacterized protein</fullName>
    </submittedName>
</protein>
<evidence type="ECO:0000313" key="1">
    <source>
        <dbReference type="EMBL" id="SBS78772.1"/>
    </source>
</evidence>
<dbReference type="EMBL" id="FLQS01000057">
    <property type="protein sequence ID" value="SBS78772.1"/>
    <property type="molecule type" value="Genomic_DNA"/>
</dbReference>
<name>A0A1Y5PJ93_9MYCO</name>
<reference evidence="1" key="1">
    <citation type="submission" date="2016-03" db="EMBL/GenBank/DDBJ databases">
        <authorList>
            <person name="Ploux O."/>
        </authorList>
    </citation>
    <scope>NUCLEOTIDE SEQUENCE</scope>
    <source>
        <strain evidence="1">UC10</strain>
    </source>
</reference>